<dbReference type="InterPro" id="IPR036390">
    <property type="entry name" value="WH_DNA-bd_sf"/>
</dbReference>
<dbReference type="EMBL" id="JAQIZT010000007">
    <property type="protein sequence ID" value="KAJ6990726.1"/>
    <property type="molecule type" value="Genomic_DNA"/>
</dbReference>
<dbReference type="InterPro" id="IPR018200">
    <property type="entry name" value="USP_CS"/>
</dbReference>
<comment type="similarity">
    <text evidence="4">Belongs to the peptidase C19 family.</text>
</comment>
<name>A0AAD6QHY2_9ROSI</name>
<comment type="similarity">
    <text evidence="2">Belongs to the proteasome subunit p55 family.</text>
</comment>
<dbReference type="Pfam" id="PF01399">
    <property type="entry name" value="PCI"/>
    <property type="match status" value="1"/>
</dbReference>
<evidence type="ECO:0000256" key="1">
    <source>
        <dbReference type="ARBA" id="ARBA00004127"/>
    </source>
</evidence>
<dbReference type="InterPro" id="IPR028889">
    <property type="entry name" value="USP"/>
</dbReference>
<sequence>MKRNWVSASRLAAVLGVAGLVLALIKDPKSWNLKLSALPSWLELNQRENNNRPKKLFLLPGLQNLGNNCFLNVILQALGSCSNFQSFLQKVIEEWESFAGEEWNESLQLTVALAALLEELSVISTERIVLSPRKVMLAMAHYIQNFNLTSQQDAEEAFLHLLSSLRDEFSDSYLPKHHSLTDAFASPNCRILTQDRIEIQSEQERWQQHFLGPFDGILSSILMCQSCSTEISLNFQFFHSLPLLPVLEGGATIRVGCRLEDCLRQFTVSEQVENYSCSHCWHIAAIKYLSLRGATETEIKRLKSCNEQDSCTCHLLVHLENLPWSNNFSRTLKQLSIARSPKILCIQLQRASINFFGEVVKLQGHISFPLTLNLLPFMMKEMQCQKPSSHLNHFDVQYDTRMLNSIYERNASKLLSANAFRSPTHTEAFLGQSKIPQTTDIFSSQANEKVSAACELVPSEPQIFFCKGRLIFGPDAKSLIITLLLILVPVVIFCTNVARNLLHEFPTYNTGYVIQVVTILFTIYVSPADPCSVLVTSTAVTTFPRDPGIVPRNSHPPEEEICFDPSTSLDAGGRHTPTPRLPRTKEVTVNGFSVKVKYCDTCMIYRPPRCSHCSVCDNCVERFDHHCPWVGQCIGLTTYENFRYGAANRHNVYDQGCLKNFREVFCTKTKPSSNNFQAYVQEEMPMRVTREVKIDDSEGDSRTKEGKANLEAAIEQLQNVEKQMRLAGDVAGTKKAVTEILQLCFEAKDWKALNDQIILLSKKRGQLKQAVTAMVQQAMQYIDETLDLDTRIELIKTLNSVSAGKIYVEIERARLIRKLAKIKEEQGLIAEAADLMQEVAVETFGAMAKTEKIAFILEQVRLCLDRQDYVRAQILSRKISPRVFDADTSKEKKKPKEGDNVVEEAPADIPSLLELKRIYYELMIRYYSHDNDYLEICRCYKAIYEIPPVKENPAQWIPVLRKICWYLVLAPHDPMQSSLLNSTLEDKNLSEISNFKLLLKQLVTMEVIQWTSLWNAFMDEFENEKNLLGGSLGDKAAEDLKQRIIEHNILVVSKYYSRITVKRLAELLCLSIQEAEKHLSDMVVSKALVAKIDRPMGIVSFQVAKDSNDILNSWAMNLEKLLDLVEKSCHQIHKETMVHKAALKAVMLLRIESKDCCILLAHAVPLTNGRTQMGFVYSSGRKSQFQLCLRFFICLIWFICHLSSLQRHFIMVSFLMSIYLSANTPSVLDCSHFLDNVRDSWMSFPFWRLKSAKFVFYIIVDVRIYG</sequence>
<feature type="domain" description="PCI" evidence="13">
    <location>
        <begin position="935"/>
        <end position="1106"/>
    </location>
</feature>
<evidence type="ECO:0000313" key="14">
    <source>
        <dbReference type="EMBL" id="KAJ6990726.1"/>
    </source>
</evidence>
<feature type="non-terminal residue" evidence="14">
    <location>
        <position position="1"/>
    </location>
</feature>
<keyword evidence="10" id="KW-0175">Coiled coil</keyword>
<keyword evidence="6" id="KW-0647">Proteasome</keyword>
<dbReference type="Pfam" id="PF18098">
    <property type="entry name" value="RPN5_C"/>
    <property type="match status" value="1"/>
</dbReference>
<evidence type="ECO:0000256" key="4">
    <source>
        <dbReference type="ARBA" id="ARBA00009085"/>
    </source>
</evidence>
<dbReference type="FunFam" id="1.10.10.10:FF:000070">
    <property type="entry name" value="26S proteasome non-ATPase regulatory subunit 12"/>
    <property type="match status" value="1"/>
</dbReference>
<dbReference type="PROSITE" id="PS50216">
    <property type="entry name" value="DHHC"/>
    <property type="match status" value="1"/>
</dbReference>
<evidence type="ECO:0000256" key="8">
    <source>
        <dbReference type="ARBA" id="ARBA00023136"/>
    </source>
</evidence>
<evidence type="ECO:0000256" key="2">
    <source>
        <dbReference type="ARBA" id="ARBA00006397"/>
    </source>
</evidence>
<comment type="subcellular location">
    <subcellularLocation>
        <location evidence="1">Endomembrane system</location>
        <topology evidence="1">Multi-pass membrane protein</topology>
    </subcellularLocation>
</comment>
<evidence type="ECO:0000259" key="12">
    <source>
        <dbReference type="PROSITE" id="PS50235"/>
    </source>
</evidence>
<dbReference type="Proteomes" id="UP001164929">
    <property type="component" value="Chromosome 7"/>
</dbReference>
<dbReference type="GO" id="GO:0012505">
    <property type="term" value="C:endomembrane system"/>
    <property type="evidence" value="ECO:0007669"/>
    <property type="project" value="UniProtKB-SubCell"/>
</dbReference>
<dbReference type="PANTHER" id="PTHR10855:SF1">
    <property type="entry name" value="26S PROTEASOME NON-ATPASE REGULATORY SUBUNIT 12"/>
    <property type="match status" value="1"/>
</dbReference>
<dbReference type="PANTHER" id="PTHR10855">
    <property type="entry name" value="26S PROTEASOME NON-ATPASE REGULATORY SUBUNIT 12/COP9 SIGNALOSOME COMPLEX SUBUNIT 4"/>
    <property type="match status" value="1"/>
</dbReference>
<reference evidence="14" key="1">
    <citation type="journal article" date="2023" name="Mol. Ecol. Resour.">
        <title>Chromosome-level genome assembly of a triploid poplar Populus alba 'Berolinensis'.</title>
        <authorList>
            <person name="Chen S."/>
            <person name="Yu Y."/>
            <person name="Wang X."/>
            <person name="Wang S."/>
            <person name="Zhang T."/>
            <person name="Zhou Y."/>
            <person name="He R."/>
            <person name="Meng N."/>
            <person name="Wang Y."/>
            <person name="Liu W."/>
            <person name="Liu Z."/>
            <person name="Liu J."/>
            <person name="Guo Q."/>
            <person name="Huang H."/>
            <person name="Sederoff R.R."/>
            <person name="Wang G."/>
            <person name="Qu G."/>
            <person name="Chen S."/>
        </authorList>
    </citation>
    <scope>NUCLEOTIDE SEQUENCE</scope>
    <source>
        <strain evidence="14">SC-2020</strain>
    </source>
</reference>
<dbReference type="GO" id="GO:0005634">
    <property type="term" value="C:nucleus"/>
    <property type="evidence" value="ECO:0007669"/>
    <property type="project" value="UniProtKB-ARBA"/>
</dbReference>
<dbReference type="InterPro" id="IPR036388">
    <property type="entry name" value="WH-like_DNA-bd_sf"/>
</dbReference>
<keyword evidence="15" id="KW-1185">Reference proteome</keyword>
<dbReference type="Gene3D" id="1.10.10.10">
    <property type="entry name" value="Winged helix-like DNA-binding domain superfamily/Winged helix DNA-binding domain"/>
    <property type="match status" value="1"/>
</dbReference>
<dbReference type="PROSITE" id="PS50250">
    <property type="entry name" value="PCI"/>
    <property type="match status" value="1"/>
</dbReference>
<dbReference type="GO" id="GO:0016579">
    <property type="term" value="P:protein deubiquitination"/>
    <property type="evidence" value="ECO:0007669"/>
    <property type="project" value="InterPro"/>
</dbReference>
<dbReference type="Pfam" id="PF00443">
    <property type="entry name" value="UCH"/>
    <property type="match status" value="1"/>
</dbReference>
<evidence type="ECO:0000259" key="13">
    <source>
        <dbReference type="PROSITE" id="PS50250"/>
    </source>
</evidence>
<evidence type="ECO:0000256" key="10">
    <source>
        <dbReference type="SAM" id="Coils"/>
    </source>
</evidence>
<dbReference type="PROSITE" id="PS50235">
    <property type="entry name" value="USP_3"/>
    <property type="match status" value="1"/>
</dbReference>
<dbReference type="GO" id="GO:0008541">
    <property type="term" value="C:proteasome regulatory particle, lid subcomplex"/>
    <property type="evidence" value="ECO:0007669"/>
    <property type="project" value="TreeGrafter"/>
</dbReference>
<feature type="domain" description="USP" evidence="12">
    <location>
        <begin position="60"/>
        <end position="469"/>
    </location>
</feature>
<comment type="similarity">
    <text evidence="3">Belongs to the DHHC palmitoyltransferase family.</text>
</comment>
<accession>A0AAD6QHY2</accession>
<comment type="subunit">
    <text evidence="9">Component of the 19S regulatory particle (RP/PA700) lid subcomplex of the 26S proteasome. The 26S proteasome is composed of a core protease (CP), known as the 20S proteasome, capped at one or both ends by the 19S regulatory particle (RP/PA700). The RP/PA700 complex is composed of at least 17 different subunits in two subcomplexes, the base and the lid, which form the portions proximal and distal to the 20S proteolytic core, respectively.</text>
</comment>
<organism evidence="14 15">
    <name type="scientific">Populus alba x Populus x berolinensis</name>
    <dbReference type="NCBI Taxonomy" id="444605"/>
    <lineage>
        <taxon>Eukaryota</taxon>
        <taxon>Viridiplantae</taxon>
        <taxon>Streptophyta</taxon>
        <taxon>Embryophyta</taxon>
        <taxon>Tracheophyta</taxon>
        <taxon>Spermatophyta</taxon>
        <taxon>Magnoliopsida</taxon>
        <taxon>eudicotyledons</taxon>
        <taxon>Gunneridae</taxon>
        <taxon>Pentapetalae</taxon>
        <taxon>rosids</taxon>
        <taxon>fabids</taxon>
        <taxon>Malpighiales</taxon>
        <taxon>Salicaceae</taxon>
        <taxon>Saliceae</taxon>
        <taxon>Populus</taxon>
    </lineage>
</organism>
<feature type="transmembrane region" description="Helical" evidence="11">
    <location>
        <begin position="479"/>
        <end position="498"/>
    </location>
</feature>
<evidence type="ECO:0000256" key="11">
    <source>
        <dbReference type="SAM" id="Phobius"/>
    </source>
</evidence>
<dbReference type="InterPro" id="IPR054559">
    <property type="entry name" value="PSMD12-CSN4-like_N"/>
</dbReference>
<gene>
    <name evidence="14" type="ORF">NC653_019092</name>
</gene>
<dbReference type="InterPro" id="IPR001594">
    <property type="entry name" value="Palmitoyltrfase_DHHC"/>
</dbReference>
<proteinExistence type="inferred from homology"/>
<dbReference type="SMART" id="SM00088">
    <property type="entry name" value="PINT"/>
    <property type="match status" value="1"/>
</dbReference>
<feature type="coiled-coil region" evidence="10">
    <location>
        <begin position="703"/>
        <end position="730"/>
    </location>
</feature>
<dbReference type="InterPro" id="IPR001394">
    <property type="entry name" value="Peptidase_C19_UCH"/>
</dbReference>
<dbReference type="PROSITE" id="PS00972">
    <property type="entry name" value="USP_1"/>
    <property type="match status" value="1"/>
</dbReference>
<keyword evidence="8 11" id="KW-0472">Membrane</keyword>
<evidence type="ECO:0000256" key="3">
    <source>
        <dbReference type="ARBA" id="ARBA00008574"/>
    </source>
</evidence>
<keyword evidence="7 11" id="KW-1133">Transmembrane helix</keyword>
<comment type="caution">
    <text evidence="14">The sequence shown here is derived from an EMBL/GenBank/DDBJ whole genome shotgun (WGS) entry which is preliminary data.</text>
</comment>
<dbReference type="Gene3D" id="3.90.70.10">
    <property type="entry name" value="Cysteine proteinases"/>
    <property type="match status" value="1"/>
</dbReference>
<evidence type="ECO:0000313" key="15">
    <source>
        <dbReference type="Proteomes" id="UP001164929"/>
    </source>
</evidence>
<dbReference type="Pfam" id="PF22241">
    <property type="entry name" value="PSMD12-CSN4_N"/>
    <property type="match status" value="2"/>
</dbReference>
<evidence type="ECO:0000256" key="6">
    <source>
        <dbReference type="ARBA" id="ARBA00022942"/>
    </source>
</evidence>
<dbReference type="InterPro" id="IPR040896">
    <property type="entry name" value="RPN5_C"/>
</dbReference>
<keyword evidence="5 11" id="KW-0812">Transmembrane</keyword>
<evidence type="ECO:0000256" key="7">
    <source>
        <dbReference type="ARBA" id="ARBA00022989"/>
    </source>
</evidence>
<dbReference type="Pfam" id="PF01529">
    <property type="entry name" value="DHHC"/>
    <property type="match status" value="1"/>
</dbReference>
<dbReference type="GO" id="GO:0004843">
    <property type="term" value="F:cysteine-type deubiquitinase activity"/>
    <property type="evidence" value="ECO:0007669"/>
    <property type="project" value="InterPro"/>
</dbReference>
<dbReference type="InterPro" id="IPR038765">
    <property type="entry name" value="Papain-like_cys_pep_sf"/>
</dbReference>
<dbReference type="AlphaFoldDB" id="A0AAD6QHY2"/>
<feature type="transmembrane region" description="Helical" evidence="11">
    <location>
        <begin position="510"/>
        <end position="527"/>
    </location>
</feature>
<protein>
    <submittedName>
        <fullName evidence="14">Uncharacterized protein</fullName>
    </submittedName>
</protein>
<dbReference type="GO" id="GO:0005737">
    <property type="term" value="C:cytoplasm"/>
    <property type="evidence" value="ECO:0007669"/>
    <property type="project" value="TreeGrafter"/>
</dbReference>
<dbReference type="GO" id="GO:0016409">
    <property type="term" value="F:palmitoyltransferase activity"/>
    <property type="evidence" value="ECO:0007669"/>
    <property type="project" value="InterPro"/>
</dbReference>
<dbReference type="SUPFAM" id="SSF54001">
    <property type="entry name" value="Cysteine proteinases"/>
    <property type="match status" value="1"/>
</dbReference>
<dbReference type="InterPro" id="IPR000717">
    <property type="entry name" value="PCI_dom"/>
</dbReference>
<dbReference type="InterPro" id="IPR040134">
    <property type="entry name" value="PSMD12/CSN4"/>
</dbReference>
<evidence type="ECO:0000256" key="5">
    <source>
        <dbReference type="ARBA" id="ARBA00022692"/>
    </source>
</evidence>
<evidence type="ECO:0000256" key="9">
    <source>
        <dbReference type="ARBA" id="ARBA00064920"/>
    </source>
</evidence>
<dbReference type="SUPFAM" id="SSF46785">
    <property type="entry name" value="Winged helix' DNA-binding domain"/>
    <property type="match status" value="1"/>
</dbReference>